<keyword evidence="2" id="KW-1185">Reference proteome</keyword>
<name>A0ABY8W1Y7_9MYCO</name>
<organism evidence="1 2">
    <name type="scientific">Candidatus Mycobacterium wuenschmannii</name>
    <dbReference type="NCBI Taxonomy" id="3027808"/>
    <lineage>
        <taxon>Bacteria</taxon>
        <taxon>Bacillati</taxon>
        <taxon>Actinomycetota</taxon>
        <taxon>Actinomycetes</taxon>
        <taxon>Mycobacteriales</taxon>
        <taxon>Mycobacteriaceae</taxon>
        <taxon>Mycobacterium</taxon>
    </lineage>
</organism>
<dbReference type="EMBL" id="CP126981">
    <property type="protein sequence ID" value="WIM89747.1"/>
    <property type="molecule type" value="Genomic_DNA"/>
</dbReference>
<protein>
    <submittedName>
        <fullName evidence="1">Uncharacterized protein</fullName>
    </submittedName>
</protein>
<accession>A0ABY8W1Y7</accession>
<evidence type="ECO:0000313" key="2">
    <source>
        <dbReference type="Proteomes" id="UP001236585"/>
    </source>
</evidence>
<dbReference type="RefSeq" id="WP_285190484.1">
    <property type="nucleotide sequence ID" value="NZ_CP126981.1"/>
</dbReference>
<sequence>MTPASAQTRLGAVAEAAKSELTVNGRTTRRRLLILGENELEVVRAAGGLTYDWSSGGWEVVVHLAQPSDDRPLKILGARTVPLTSIDNFSRGALWPSVIIASPSVYRQNITVRDYFTRALLQGHAATAMLGDDWPTGLGTDIRHFRHEPSPAARAFKLQAMLAAKVDPAPADSVEMLRGSSRAFTSHRCAFTHA</sequence>
<reference evidence="1 2" key="1">
    <citation type="journal article" date="2023" name="Microbiol. Resour. Announc.">
        <title>Complete Genome Sequence of Mycobacterium wuenschmanii, a novel Nontuberculous Mycobacterium Isolated from a captive population of Amazon Milk Frogs.</title>
        <authorList>
            <person name="Hicks J."/>
            <person name="Zeineldin M."/>
            <person name="Ward H."/>
            <person name="Wuenschmann A."/>
            <person name="Camp P."/>
            <person name="Farrell D."/>
            <person name="Lehman K."/>
            <person name="Thacker T."/>
            <person name="Cuthbert E."/>
        </authorList>
    </citation>
    <scope>NUCLEOTIDE SEQUENCE [LARGE SCALE GENOMIC DNA]</scope>
    <source>
        <strain evidence="1 2">Wuenschmanii</strain>
    </source>
</reference>
<dbReference type="Proteomes" id="UP001236585">
    <property type="component" value="Chromosome"/>
</dbReference>
<proteinExistence type="predicted"/>
<gene>
    <name evidence="1" type="ORF">PT015_10145</name>
</gene>
<evidence type="ECO:0000313" key="1">
    <source>
        <dbReference type="EMBL" id="WIM89747.1"/>
    </source>
</evidence>